<dbReference type="InterPro" id="IPR035897">
    <property type="entry name" value="Toll_tir_struct_dom_sf"/>
</dbReference>
<evidence type="ECO:0000256" key="10">
    <source>
        <dbReference type="SAM" id="SignalP"/>
    </source>
</evidence>
<reference evidence="12" key="1">
    <citation type="submission" date="2020-11" db="EMBL/GenBank/DDBJ databases">
        <authorList>
            <person name="Whitehead M."/>
        </authorList>
    </citation>
    <scope>NUCLEOTIDE SEQUENCE</scope>
    <source>
        <strain evidence="12">EGII</strain>
    </source>
</reference>
<proteinExistence type="inferred from homology"/>
<dbReference type="InterPro" id="IPR000483">
    <property type="entry name" value="Cys-rich_flank_reg_C"/>
</dbReference>
<keyword evidence="5 10" id="KW-0732">Signal</keyword>
<keyword evidence="9" id="KW-0675">Receptor</keyword>
<protein>
    <submittedName>
        <fullName evidence="12">(Mediterranean fruit fly) hypothetical protein</fullName>
    </submittedName>
</protein>
<dbReference type="SMART" id="SM00369">
    <property type="entry name" value="LRR_TYP"/>
    <property type="match status" value="13"/>
</dbReference>
<dbReference type="PANTHER" id="PTHR24366:SF96">
    <property type="entry name" value="LEUCINE RICH REPEAT CONTAINING 53"/>
    <property type="match status" value="1"/>
</dbReference>
<comment type="similarity">
    <text evidence="2">Belongs to the Toll-like receptor family.</text>
</comment>
<keyword evidence="8" id="KW-0472">Membrane</keyword>
<evidence type="ECO:0000313" key="12">
    <source>
        <dbReference type="EMBL" id="CAD6994223.1"/>
    </source>
</evidence>
<keyword evidence="4" id="KW-0812">Transmembrane</keyword>
<dbReference type="GO" id="GO:0016020">
    <property type="term" value="C:membrane"/>
    <property type="evidence" value="ECO:0007669"/>
    <property type="project" value="UniProtKB-SubCell"/>
</dbReference>
<comment type="caution">
    <text evidence="12">The sequence shown here is derived from an EMBL/GenBank/DDBJ whole genome shotgun (WGS) entry which is preliminary data.</text>
</comment>
<dbReference type="PROSITE" id="PS50104">
    <property type="entry name" value="TIR"/>
    <property type="match status" value="1"/>
</dbReference>
<dbReference type="InterPro" id="IPR001611">
    <property type="entry name" value="Leu-rich_rpt"/>
</dbReference>
<dbReference type="OrthoDB" id="1421090at2759"/>
<keyword evidence="7" id="KW-1133">Transmembrane helix</keyword>
<dbReference type="GO" id="GO:0007165">
    <property type="term" value="P:signal transduction"/>
    <property type="evidence" value="ECO:0007669"/>
    <property type="project" value="InterPro"/>
</dbReference>
<evidence type="ECO:0000256" key="9">
    <source>
        <dbReference type="ARBA" id="ARBA00023170"/>
    </source>
</evidence>
<organism evidence="12 13">
    <name type="scientific">Ceratitis capitata</name>
    <name type="common">Mediterranean fruit fly</name>
    <name type="synonym">Tephritis capitata</name>
    <dbReference type="NCBI Taxonomy" id="7213"/>
    <lineage>
        <taxon>Eukaryota</taxon>
        <taxon>Metazoa</taxon>
        <taxon>Ecdysozoa</taxon>
        <taxon>Arthropoda</taxon>
        <taxon>Hexapoda</taxon>
        <taxon>Insecta</taxon>
        <taxon>Pterygota</taxon>
        <taxon>Neoptera</taxon>
        <taxon>Endopterygota</taxon>
        <taxon>Diptera</taxon>
        <taxon>Brachycera</taxon>
        <taxon>Muscomorpha</taxon>
        <taxon>Tephritoidea</taxon>
        <taxon>Tephritidae</taxon>
        <taxon>Ceratitis</taxon>
        <taxon>Ceratitis</taxon>
    </lineage>
</organism>
<feature type="chain" id="PRO_5032743643" evidence="10">
    <location>
        <begin position="31"/>
        <end position="1027"/>
    </location>
</feature>
<dbReference type="InterPro" id="IPR000157">
    <property type="entry name" value="TIR_dom"/>
</dbReference>
<evidence type="ECO:0000256" key="2">
    <source>
        <dbReference type="ARBA" id="ARBA00009634"/>
    </source>
</evidence>
<dbReference type="PROSITE" id="PS51450">
    <property type="entry name" value="LRR"/>
    <property type="match status" value="5"/>
</dbReference>
<dbReference type="KEGG" id="ccat:101462628"/>
<feature type="signal peptide" evidence="10">
    <location>
        <begin position="1"/>
        <end position="30"/>
    </location>
</feature>
<dbReference type="EMBL" id="CAJHJT010000001">
    <property type="protein sequence ID" value="CAD6994223.1"/>
    <property type="molecule type" value="Genomic_DNA"/>
</dbReference>
<evidence type="ECO:0000256" key="1">
    <source>
        <dbReference type="ARBA" id="ARBA00004479"/>
    </source>
</evidence>
<dbReference type="PANTHER" id="PTHR24366">
    <property type="entry name" value="IG(IMMUNOGLOBULIN) AND LRR(LEUCINE RICH REPEAT) DOMAINS"/>
    <property type="match status" value="1"/>
</dbReference>
<dbReference type="Pfam" id="PF13855">
    <property type="entry name" value="LRR_8"/>
    <property type="match status" value="2"/>
</dbReference>
<name>A0A811UA72_CERCA</name>
<evidence type="ECO:0000256" key="6">
    <source>
        <dbReference type="ARBA" id="ARBA00022737"/>
    </source>
</evidence>
<dbReference type="GO" id="GO:0071944">
    <property type="term" value="C:cell periphery"/>
    <property type="evidence" value="ECO:0007669"/>
    <property type="project" value="UniProtKB-ARBA"/>
</dbReference>
<keyword evidence="6" id="KW-0677">Repeat</keyword>
<keyword evidence="13" id="KW-1185">Reference proteome</keyword>
<evidence type="ECO:0000256" key="3">
    <source>
        <dbReference type="ARBA" id="ARBA00022614"/>
    </source>
</evidence>
<evidence type="ECO:0000256" key="4">
    <source>
        <dbReference type="ARBA" id="ARBA00022692"/>
    </source>
</evidence>
<dbReference type="Proteomes" id="UP000606786">
    <property type="component" value="Unassembled WGS sequence"/>
</dbReference>
<evidence type="ECO:0000259" key="11">
    <source>
        <dbReference type="PROSITE" id="PS50104"/>
    </source>
</evidence>
<dbReference type="AlphaFoldDB" id="A0A811UA72"/>
<dbReference type="SMART" id="SM00364">
    <property type="entry name" value="LRR_BAC"/>
    <property type="match status" value="7"/>
</dbReference>
<dbReference type="SMART" id="SM00082">
    <property type="entry name" value="LRRCT"/>
    <property type="match status" value="1"/>
</dbReference>
<evidence type="ECO:0000256" key="5">
    <source>
        <dbReference type="ARBA" id="ARBA00022729"/>
    </source>
</evidence>
<dbReference type="InterPro" id="IPR003591">
    <property type="entry name" value="Leu-rich_rpt_typical-subtyp"/>
</dbReference>
<dbReference type="Gene3D" id="3.80.10.10">
    <property type="entry name" value="Ribonuclease Inhibitor"/>
    <property type="match status" value="3"/>
</dbReference>
<accession>A0A811UA72</accession>
<dbReference type="FunFam" id="3.80.10.10:FF:001164">
    <property type="entry name" value="GH01279p"/>
    <property type="match status" value="2"/>
</dbReference>
<evidence type="ECO:0000256" key="7">
    <source>
        <dbReference type="ARBA" id="ARBA00022989"/>
    </source>
</evidence>
<dbReference type="InterPro" id="IPR032675">
    <property type="entry name" value="LRR_dom_sf"/>
</dbReference>
<comment type="subcellular location">
    <subcellularLocation>
        <location evidence="1">Membrane</location>
        <topology evidence="1">Single-pass type I membrane protein</topology>
    </subcellularLocation>
</comment>
<evidence type="ECO:0000256" key="8">
    <source>
        <dbReference type="ARBA" id="ARBA00023136"/>
    </source>
</evidence>
<dbReference type="SUPFAM" id="SSF52200">
    <property type="entry name" value="Toll/Interleukin receptor TIR domain"/>
    <property type="match status" value="1"/>
</dbReference>
<dbReference type="SUPFAM" id="SSF52058">
    <property type="entry name" value="L domain-like"/>
    <property type="match status" value="3"/>
</dbReference>
<dbReference type="Gene3D" id="3.40.50.10140">
    <property type="entry name" value="Toll/interleukin-1 receptor homology (TIR) domain"/>
    <property type="match status" value="1"/>
</dbReference>
<evidence type="ECO:0000313" key="13">
    <source>
        <dbReference type="Proteomes" id="UP000606786"/>
    </source>
</evidence>
<gene>
    <name evidence="12" type="ORF">CCAP1982_LOCUS2985</name>
</gene>
<keyword evidence="3" id="KW-0433">Leucine-rich repeat</keyword>
<sequence length="1027" mass="117989">MNFKGLANFKMCRWVNKMLILILILGLQQAQNSAVFTETDCKVMSADSNCQCFMELARYKIECVLHESQGKLNIRITPGKVAKIECEDFNEESYKMLPKLNIGPMKIAQIQHCPLPDDEQSIVELFKRLGIERVNYLAYTIDAGNTNITHQQLSGMEQLRNLKLNAKTEIILPNDLFQHLPNLIWLNLCSNNFTLEEHLLEPLVNLTYLDLGHNFLVDLPAGIFKNQGKLRQLNLWNNRLRKLTKQAFQGAHELSFLDLSSNEIEHLEHDVFARLVSLKSLNLNMNKLVDLPPDLFASNKLLKEFRLINNKVQLKTLPRGLFENLTQLEEVTVTCGLVDLQEDLFDGCTKLANLTLRNNELTTLPDKLLSHQKNLYNVDLSHNRLQSLPDKLFQSTVGLVVLKLSHNQLVEITSELFKPLTKLEILQLNDNDLLKIDFNAFTETSNMKYLNLANNQIDLSMNAEADVLEIMDTNDNNDGYVEDFPNDDTSPFRFLFNLEELYLRNNSIMSLYKDWRIQLLKLRKLDLSYNKINTFSTQDIRFFSNEVALVNLTHNLIEQINFNGINNIELHTAARPIHFDFNENPLNCDCGILHFVQFIIGDLAGEVVDKIEVSTNNLRCVGPPALKDKEVIDLSTMELVCPLDDQFSLEKLCPQGCECLVRPVDLMLLINCSYGNFTEVPKLPALTLLKGIELNVAHNQIKNLPNNTTPGYSSVVALFAADNQLHHIKADNLPENLEYLDLRNNLLQTLDKDVLIYFFNNCGNLQSIFLANNPWVCDCLDTQFLGSIQALFDTGKITEHDLLAMRCVMKIDSIGVQFGSLTVVNVISRMICLSAKYLKLGLLFFIAFLLMYVILRKHCENEDHDYCPCMIERNVYPNLLEAFIIYSKLDEHFFTEPTEFKNTRDLNPPKKRPDNIVVKDIKQYAKKSKRTVILLSENFVKDIWAVKKYRSALQNFIPKIIDRVIIILYGIKCTKSLDSVMMKCFKGATFYVWGEPNFWDQMRAELPQIADKKAIDKYMVKLEVREL</sequence>
<feature type="domain" description="TIR" evidence="11">
    <location>
        <begin position="878"/>
        <end position="1006"/>
    </location>
</feature>